<keyword evidence="2" id="KW-0378">Hydrolase</keyword>
<accession>A0ABY0ID72</accession>
<name>A0ABY0ID72_9BACT</name>
<keyword evidence="1" id="KW-0472">Membrane</keyword>
<protein>
    <submittedName>
        <fullName evidence="2">Metal-dependent hydrolase</fullName>
    </submittedName>
</protein>
<sequence>MDPVSQAVVGTMAALGSIRRKKTKTTEKESGPSFKAIALWGALGGLAPDLDVLIRSASDPLFHVQFHRHFTHSIFFIPIGALVVSLFLRLFRVPIKRSYLYTFLGYATHGTLDAFTNYGTQLFWPLSDMRVALNGVAVIDPLCTIPLVILVLVAIRLKDIRFNIAAITYLCLFMSLGLYQKQRVTEFLISKSLINNETTRFMVKPTIFNNVVWRSIVLDQSQAKFYAVKSIPFGEIKLYPKHESAKIVKEDEIENLLKHYDSKKFSYDYERFKHFTSGYLHWGKNNTIVDSRYSILPYSSEAMWSVQFHKGPGHVHFNTERAVDVNARKEFLKLLLDF</sequence>
<dbReference type="Pfam" id="PF04307">
    <property type="entry name" value="YdjM"/>
    <property type="match status" value="1"/>
</dbReference>
<keyword evidence="1" id="KW-0812">Transmembrane</keyword>
<keyword evidence="3" id="KW-1185">Reference proteome</keyword>
<dbReference type="RefSeq" id="WP_115363182.1">
    <property type="nucleotide sequence ID" value="NZ_QDKL01000003.1"/>
</dbReference>
<dbReference type="PANTHER" id="PTHR40031">
    <property type="entry name" value="HYPOTHETICAL MEMBRANE SPANNING PROTEIN"/>
    <property type="match status" value="1"/>
</dbReference>
<dbReference type="InterPro" id="IPR007404">
    <property type="entry name" value="YdjM-like"/>
</dbReference>
<proteinExistence type="predicted"/>
<feature type="transmembrane region" description="Helical" evidence="1">
    <location>
        <begin position="162"/>
        <end position="179"/>
    </location>
</feature>
<feature type="transmembrane region" description="Helical" evidence="1">
    <location>
        <begin position="98"/>
        <end position="119"/>
    </location>
</feature>
<dbReference type="GO" id="GO:0016787">
    <property type="term" value="F:hydrolase activity"/>
    <property type="evidence" value="ECO:0007669"/>
    <property type="project" value="UniProtKB-KW"/>
</dbReference>
<gene>
    <name evidence="2" type="ORF">DAY19_13065</name>
</gene>
<dbReference type="Proteomes" id="UP000443582">
    <property type="component" value="Unassembled WGS sequence"/>
</dbReference>
<comment type="caution">
    <text evidence="2">The sequence shown here is derived from an EMBL/GenBank/DDBJ whole genome shotgun (WGS) entry which is preliminary data.</text>
</comment>
<evidence type="ECO:0000256" key="1">
    <source>
        <dbReference type="SAM" id="Phobius"/>
    </source>
</evidence>
<dbReference type="InterPro" id="IPR053170">
    <property type="entry name" value="Transcription_regulator"/>
</dbReference>
<dbReference type="EMBL" id="QDKL01000003">
    <property type="protein sequence ID" value="RZF20909.1"/>
    <property type="molecule type" value="Genomic_DNA"/>
</dbReference>
<evidence type="ECO:0000313" key="3">
    <source>
        <dbReference type="Proteomes" id="UP000443582"/>
    </source>
</evidence>
<reference evidence="3" key="1">
    <citation type="journal article" date="2019" name="Int. J. Syst. Evol. Microbiol.">
        <title>Halobacteriovorax valvorus sp. nov., a novel prokaryotic predator isolated from coastal seawater of China.</title>
        <authorList>
            <person name="Chen M.-X."/>
        </authorList>
    </citation>
    <scope>NUCLEOTIDE SEQUENCE [LARGE SCALE GENOMIC DNA]</scope>
    <source>
        <strain evidence="3">BL9</strain>
    </source>
</reference>
<feature type="transmembrane region" description="Helical" evidence="1">
    <location>
        <begin position="131"/>
        <end position="155"/>
    </location>
</feature>
<keyword evidence="1" id="KW-1133">Transmembrane helix</keyword>
<feature type="transmembrane region" description="Helical" evidence="1">
    <location>
        <begin position="70"/>
        <end position="91"/>
    </location>
</feature>
<organism evidence="2 3">
    <name type="scientific">Halobacteriovorax vibrionivorans</name>
    <dbReference type="NCBI Taxonomy" id="2152716"/>
    <lineage>
        <taxon>Bacteria</taxon>
        <taxon>Pseudomonadati</taxon>
        <taxon>Bdellovibrionota</taxon>
        <taxon>Bacteriovoracia</taxon>
        <taxon>Bacteriovoracales</taxon>
        <taxon>Halobacteriovoraceae</taxon>
        <taxon>Halobacteriovorax</taxon>
    </lineage>
</organism>
<dbReference type="PANTHER" id="PTHR40031:SF1">
    <property type="entry name" value="MEMBRANE-BOUND METAL-DEPENDENT HYDROLASE"/>
    <property type="match status" value="1"/>
</dbReference>
<evidence type="ECO:0000313" key="2">
    <source>
        <dbReference type="EMBL" id="RZF20909.1"/>
    </source>
</evidence>